<feature type="signal peptide" evidence="1">
    <location>
        <begin position="1"/>
        <end position="16"/>
    </location>
</feature>
<keyword evidence="3" id="KW-1185">Reference proteome</keyword>
<keyword evidence="1" id="KW-0732">Signal</keyword>
<accession>A0A1A9W6T8</accession>
<dbReference type="EnsemblMetazoa" id="GBRI008309-RA">
    <property type="protein sequence ID" value="GBRI008309-PA"/>
    <property type="gene ID" value="GBRI008309"/>
</dbReference>
<dbReference type="Proteomes" id="UP000091820">
    <property type="component" value="Unassembled WGS sequence"/>
</dbReference>
<reference evidence="2" key="2">
    <citation type="submission" date="2020-05" db="UniProtKB">
        <authorList>
            <consortium name="EnsemblMetazoa"/>
        </authorList>
    </citation>
    <scope>IDENTIFICATION</scope>
    <source>
        <strain evidence="2">IAEA</strain>
    </source>
</reference>
<name>A0A1A9W6T8_9MUSC</name>
<proteinExistence type="predicted"/>
<evidence type="ECO:0000313" key="2">
    <source>
        <dbReference type="EnsemblMetazoa" id="GBRI008309-PA"/>
    </source>
</evidence>
<reference evidence="3" key="1">
    <citation type="submission" date="2014-03" db="EMBL/GenBank/DDBJ databases">
        <authorList>
            <person name="Aksoy S."/>
            <person name="Warren W."/>
            <person name="Wilson R.K."/>
        </authorList>
    </citation>
    <scope>NUCLEOTIDE SEQUENCE [LARGE SCALE GENOMIC DNA]</scope>
    <source>
        <strain evidence="3">IAEA</strain>
    </source>
</reference>
<sequence>MLFVLIILLIAVCCEAAPGPVHEEVVNYFNEKVQEIVEKNPTKIPENNGHESEFNEHLKKLNASYVDETNVVTATKETIAKIESALKEFEDYQAKRTGLDTALNEAINELEESLKNGIIPDELKDNAYKILLLMERSKVGKSKELQSSLKDYEVFKKSTKTPTTVTPMDKISVKEATTSPPEKTQPEISKTLKEILTTVKSFSSSNSSNSPNMNILGVLTENLKPLKDFLLSLASDGKDIEKQDDSFISCCYEY</sequence>
<evidence type="ECO:0000313" key="3">
    <source>
        <dbReference type="Proteomes" id="UP000091820"/>
    </source>
</evidence>
<dbReference type="VEuPathDB" id="VectorBase:GBRI008309"/>
<feature type="chain" id="PRO_5008400042" evidence="1">
    <location>
        <begin position="17"/>
        <end position="254"/>
    </location>
</feature>
<protein>
    <submittedName>
        <fullName evidence="2">Uncharacterized protein</fullName>
    </submittedName>
</protein>
<organism evidence="2 3">
    <name type="scientific">Glossina brevipalpis</name>
    <dbReference type="NCBI Taxonomy" id="37001"/>
    <lineage>
        <taxon>Eukaryota</taxon>
        <taxon>Metazoa</taxon>
        <taxon>Ecdysozoa</taxon>
        <taxon>Arthropoda</taxon>
        <taxon>Hexapoda</taxon>
        <taxon>Insecta</taxon>
        <taxon>Pterygota</taxon>
        <taxon>Neoptera</taxon>
        <taxon>Endopterygota</taxon>
        <taxon>Diptera</taxon>
        <taxon>Brachycera</taxon>
        <taxon>Muscomorpha</taxon>
        <taxon>Hippoboscoidea</taxon>
        <taxon>Glossinidae</taxon>
        <taxon>Glossina</taxon>
    </lineage>
</organism>
<evidence type="ECO:0000256" key="1">
    <source>
        <dbReference type="SAM" id="SignalP"/>
    </source>
</evidence>
<dbReference type="AlphaFoldDB" id="A0A1A9W6T8"/>